<accession>X1TC73</accession>
<organism evidence="1">
    <name type="scientific">marine sediment metagenome</name>
    <dbReference type="NCBI Taxonomy" id="412755"/>
    <lineage>
        <taxon>unclassified sequences</taxon>
        <taxon>metagenomes</taxon>
        <taxon>ecological metagenomes</taxon>
    </lineage>
</organism>
<protein>
    <submittedName>
        <fullName evidence="1">Uncharacterized protein</fullName>
    </submittedName>
</protein>
<sequence>DKEENYEEFCDFGGGHFSKFVKEHPEFESEEFREYVIVHNRADRDSGELEDIATSEILRLAKEFGQEKNIQINKKHSREKCMECDKPPVYECLWAEGIGHAWFCKEHFKEWATTDDGKGEIISVKEVKDGLAAKKFGGNRNPNIWAEIKREFSKDEGMEKKLSDKQREEYDKETAVINENKERPRAKEVHEFKAAKYTHPNGHPRCLICGDEEPIGGVCNMPDSWYQKHEFDDEEAWKKEREILREKGIIKQRMNWVNSPTFAYQAVYGKMPDIPLRGRTDSPKKLWNSIEVDEHLRDSWMEELNSIPEIEIRASDEGKSEERVAFVVFRIQSL</sequence>
<reference evidence="1" key="1">
    <citation type="journal article" date="2014" name="Front. Microbiol.">
        <title>High frequency of phylogenetically diverse reductive dehalogenase-homologous genes in deep subseafloor sedimentary metagenomes.</title>
        <authorList>
            <person name="Kawai M."/>
            <person name="Futagami T."/>
            <person name="Toyoda A."/>
            <person name="Takaki Y."/>
            <person name="Nishi S."/>
            <person name="Hori S."/>
            <person name="Arai W."/>
            <person name="Tsubouchi T."/>
            <person name="Morono Y."/>
            <person name="Uchiyama I."/>
            <person name="Ito T."/>
            <person name="Fujiyama A."/>
            <person name="Inagaki F."/>
            <person name="Takami H."/>
        </authorList>
    </citation>
    <scope>NUCLEOTIDE SEQUENCE</scope>
    <source>
        <strain evidence="1">Expedition CK06-06</strain>
    </source>
</reference>
<dbReference type="AlphaFoldDB" id="X1TC73"/>
<comment type="caution">
    <text evidence="1">The sequence shown here is derived from an EMBL/GenBank/DDBJ whole genome shotgun (WGS) entry which is preliminary data.</text>
</comment>
<evidence type="ECO:0000313" key="1">
    <source>
        <dbReference type="EMBL" id="GAI85190.1"/>
    </source>
</evidence>
<proteinExistence type="predicted"/>
<name>X1TC73_9ZZZZ</name>
<dbReference type="EMBL" id="BARW01008520">
    <property type="protein sequence ID" value="GAI85190.1"/>
    <property type="molecule type" value="Genomic_DNA"/>
</dbReference>
<feature type="non-terminal residue" evidence="1">
    <location>
        <position position="1"/>
    </location>
</feature>
<gene>
    <name evidence="1" type="ORF">S12H4_17432</name>
</gene>